<dbReference type="AlphaFoldDB" id="A0A2S0MEB7"/>
<dbReference type="GO" id="GO:0004806">
    <property type="term" value="F:triacylglycerol lipase activity"/>
    <property type="evidence" value="ECO:0007669"/>
    <property type="project" value="TreeGrafter"/>
</dbReference>
<dbReference type="InterPro" id="IPR029058">
    <property type="entry name" value="AB_hydrolase_fold"/>
</dbReference>
<evidence type="ECO:0000313" key="2">
    <source>
        <dbReference type="EMBL" id="AVO34235.1"/>
    </source>
</evidence>
<dbReference type="Proteomes" id="UP000239709">
    <property type="component" value="Chromosome"/>
</dbReference>
<dbReference type="RefSeq" id="WP_106702790.1">
    <property type="nucleotide sequence ID" value="NZ_CP027666.1"/>
</dbReference>
<organism evidence="2 3">
    <name type="scientific">Ottowia oryzae</name>
    <dbReference type="NCBI Taxonomy" id="2109914"/>
    <lineage>
        <taxon>Bacteria</taxon>
        <taxon>Pseudomonadati</taxon>
        <taxon>Pseudomonadota</taxon>
        <taxon>Betaproteobacteria</taxon>
        <taxon>Burkholderiales</taxon>
        <taxon>Comamonadaceae</taxon>
        <taxon>Ottowia</taxon>
    </lineage>
</organism>
<dbReference type="PANTHER" id="PTHR43433:SF5">
    <property type="entry name" value="AB HYDROLASE-1 DOMAIN-CONTAINING PROTEIN"/>
    <property type="match status" value="1"/>
</dbReference>
<dbReference type="OrthoDB" id="9798888at2"/>
<name>A0A2S0MEB7_9BURK</name>
<dbReference type="KEGG" id="otk:C6570_08325"/>
<feature type="domain" description="AB hydrolase-1" evidence="1">
    <location>
        <begin position="21"/>
        <end position="273"/>
    </location>
</feature>
<dbReference type="Gene3D" id="3.40.50.1820">
    <property type="entry name" value="alpha/beta hydrolase"/>
    <property type="match status" value="1"/>
</dbReference>
<gene>
    <name evidence="2" type="ORF">C6570_08325</name>
</gene>
<keyword evidence="3" id="KW-1185">Reference proteome</keyword>
<dbReference type="PANTHER" id="PTHR43433">
    <property type="entry name" value="HYDROLASE, ALPHA/BETA FOLD FAMILY PROTEIN"/>
    <property type="match status" value="1"/>
</dbReference>
<dbReference type="EMBL" id="CP027666">
    <property type="protein sequence ID" value="AVO34235.1"/>
    <property type="molecule type" value="Genomic_DNA"/>
</dbReference>
<reference evidence="2 3" key="1">
    <citation type="submission" date="2018-03" db="EMBL/GenBank/DDBJ databases">
        <title>Genome sequencing of Ottowia sp.</title>
        <authorList>
            <person name="Kim S.-J."/>
            <person name="Heo J."/>
            <person name="Kwon S.-W."/>
        </authorList>
    </citation>
    <scope>NUCLEOTIDE SEQUENCE [LARGE SCALE GENOMIC DNA]</scope>
    <source>
        <strain evidence="2 3">KADR8-3</strain>
    </source>
</reference>
<keyword evidence="2" id="KW-0378">Hydrolase</keyword>
<dbReference type="GO" id="GO:0046503">
    <property type="term" value="P:glycerolipid catabolic process"/>
    <property type="evidence" value="ECO:0007669"/>
    <property type="project" value="TreeGrafter"/>
</dbReference>
<dbReference type="Pfam" id="PF00561">
    <property type="entry name" value="Abhydrolase_1"/>
    <property type="match status" value="1"/>
</dbReference>
<dbReference type="InterPro" id="IPR050471">
    <property type="entry name" value="AB_hydrolase"/>
</dbReference>
<sequence>MKIEANGLQIEVEDTGGSGTPVLLVMGLGGQLIHWPAALVQSLVDAGYRVIRFDNRDSGLSTHFTQHGAPAIPWIALRAWLGAKPRAPYALADMAADALGVLDALGVQRAHIVGLSMGAMIAQRVALAAPQRAISLSSVMGSSRARGLSRPQGHVLRLFMARPGAKDEAALMAFYTRFLRAISSQRFAPTDESLQAVFRATAARHPPNTAATMRQLAAILTDTGRAEQLAHIRTPTLVLHGADDPLVPLDGAQDTARRIPGAQLAVVPDMAHDLAPAPHPEILRRALAHLLPFLQSVDAQAA</sequence>
<dbReference type="SUPFAM" id="SSF53474">
    <property type="entry name" value="alpha/beta-Hydrolases"/>
    <property type="match status" value="1"/>
</dbReference>
<protein>
    <submittedName>
        <fullName evidence="2">Alpha/beta hydrolase</fullName>
    </submittedName>
</protein>
<accession>A0A2S0MEB7</accession>
<dbReference type="InterPro" id="IPR000073">
    <property type="entry name" value="AB_hydrolase_1"/>
</dbReference>
<proteinExistence type="predicted"/>
<evidence type="ECO:0000259" key="1">
    <source>
        <dbReference type="Pfam" id="PF00561"/>
    </source>
</evidence>
<evidence type="ECO:0000313" key="3">
    <source>
        <dbReference type="Proteomes" id="UP000239709"/>
    </source>
</evidence>